<dbReference type="OrthoDB" id="10052455at2759"/>
<dbReference type="EnsemblMetazoa" id="G33588.1">
    <property type="protein sequence ID" value="G33588.1:cds"/>
    <property type="gene ID" value="G33588"/>
</dbReference>
<evidence type="ECO:0000313" key="12">
    <source>
        <dbReference type="Proteomes" id="UP000005408"/>
    </source>
</evidence>
<name>A0A8W8MPI3_MAGGI</name>
<dbReference type="PROSITE" id="PS50221">
    <property type="entry name" value="GAIN_B"/>
    <property type="match status" value="1"/>
</dbReference>
<feature type="transmembrane region" description="Helical" evidence="7">
    <location>
        <begin position="766"/>
        <end position="784"/>
    </location>
</feature>
<dbReference type="PRINTS" id="PR00249">
    <property type="entry name" value="GPCRSECRETIN"/>
</dbReference>
<feature type="chain" id="PRO_5036445837" description="G-protein coupled receptor 133" evidence="8">
    <location>
        <begin position="28"/>
        <end position="880"/>
    </location>
</feature>
<evidence type="ECO:0000313" key="11">
    <source>
        <dbReference type="EnsemblMetazoa" id="G33588.1:cds"/>
    </source>
</evidence>
<dbReference type="InterPro" id="IPR008077">
    <property type="entry name" value="GPCR_2_brain_angio_inhib"/>
</dbReference>
<keyword evidence="6" id="KW-1015">Disulfide bond</keyword>
<evidence type="ECO:0000256" key="6">
    <source>
        <dbReference type="ARBA" id="ARBA00023157"/>
    </source>
</evidence>
<dbReference type="SMART" id="SM00303">
    <property type="entry name" value="GPS"/>
    <property type="match status" value="1"/>
</dbReference>
<dbReference type="InterPro" id="IPR000203">
    <property type="entry name" value="GPS"/>
</dbReference>
<dbReference type="PROSITE" id="PS50261">
    <property type="entry name" value="G_PROTEIN_RECEP_F2_4"/>
    <property type="match status" value="1"/>
</dbReference>
<organism evidence="11 12">
    <name type="scientific">Magallana gigas</name>
    <name type="common">Pacific oyster</name>
    <name type="synonym">Crassostrea gigas</name>
    <dbReference type="NCBI Taxonomy" id="29159"/>
    <lineage>
        <taxon>Eukaryota</taxon>
        <taxon>Metazoa</taxon>
        <taxon>Spiralia</taxon>
        <taxon>Lophotrochozoa</taxon>
        <taxon>Mollusca</taxon>
        <taxon>Bivalvia</taxon>
        <taxon>Autobranchia</taxon>
        <taxon>Pteriomorphia</taxon>
        <taxon>Ostreida</taxon>
        <taxon>Ostreoidea</taxon>
        <taxon>Ostreidae</taxon>
        <taxon>Magallana</taxon>
    </lineage>
</organism>
<sequence length="880" mass="98451">MMSLSGHSVYHLGVLTVLFCMLTLSQAYVNVAINKPAYQQDPWNSSDDRFDASNAVDGRKSDLLGGGGQCAESFNKQTATWWVNLTTIHSIHHITIYFRTDNKPWDSSNGFTRYFLGFSVYVSNTTDRLQGTLCYKDDNFTRATIPAVFTTTCPVHGQYAIYYNERRAGVTYPDDYSKDVFSDLCEVEVYGCPVTGYFGSNCCVSCPDVNCQYCHIETGTCQGCKPGYKGHRCEIGMAKRFGEANGESELPYIISCTNEALMNASSLLDGIIENVTQDKFSIPETVNNTLQLIKHLTSSTNKISAWDLNSSLGVLEKIVTVINATGSAIQKEVFYAVIDNILSPNNSNAWTTVSEKTEKGPSFLLKNMDRFSKITLKTDNITATEFIGSNFELIINQAKLDETGIRFPHENSNNVSQGSEKISTFLELPKQVSKATKAFNYVAVLYKTISDILGFDPNRKELTVNDMDKSKRKTHVNSQILSLTTQTDLGVLDPPLNLMFGHKKESPKKYAACVSWDFYLNKWLEDGCTVKQTNRQRTLCHCNHLTNFAILMRPYTPVTEDSPFLKTMSLVGVVLSIAFTFLTSLIYVLIWRFIKSDQNILKLNMCGSLILSYAMFISFVEQTSNEGACVAITAIIHCLFLVTFFSMLGLGVYYFMSVTVTYYALYVANNFKSKSRVCWFLGGIWGIPVIITVTNLGAFWKQGYHLKSYCWLSIESGSLYLFIIPVCLICLINILIIVSLLRVLFASSIMAKSSLQKKASSGLRSLGTLLPVLGVTWLFGILVVNEKAVLFQYLFVIANSLQGFFIFVSHVLLDKKVRHGIGNKYPSLSTIFSFAEQGTKETNLSLQSPSTSKSITPIMKPKKKSLLKRFRQTKTKESEL</sequence>
<proteinExistence type="predicted"/>
<feature type="transmembrane region" description="Helical" evidence="7">
    <location>
        <begin position="632"/>
        <end position="665"/>
    </location>
</feature>
<feature type="transmembrane region" description="Helical" evidence="7">
    <location>
        <begin position="720"/>
        <end position="745"/>
    </location>
</feature>
<dbReference type="InterPro" id="IPR057244">
    <property type="entry name" value="GAIN_B"/>
</dbReference>
<reference evidence="11" key="1">
    <citation type="submission" date="2022-08" db="UniProtKB">
        <authorList>
            <consortium name="EnsemblMetazoa"/>
        </authorList>
    </citation>
    <scope>IDENTIFICATION</scope>
    <source>
        <strain evidence="11">05x7-T-G4-1.051#20</strain>
    </source>
</reference>
<feature type="transmembrane region" description="Helical" evidence="7">
    <location>
        <begin position="570"/>
        <end position="591"/>
    </location>
</feature>
<accession>A0A8W8MPI3</accession>
<evidence type="ECO:0000256" key="5">
    <source>
        <dbReference type="ARBA" id="ARBA00023136"/>
    </source>
</evidence>
<evidence type="ECO:0000256" key="4">
    <source>
        <dbReference type="ARBA" id="ARBA00022989"/>
    </source>
</evidence>
<evidence type="ECO:0000256" key="8">
    <source>
        <dbReference type="SAM" id="SignalP"/>
    </source>
</evidence>
<keyword evidence="4 7" id="KW-1133">Transmembrane helix</keyword>
<feature type="transmembrane region" description="Helical" evidence="7">
    <location>
        <begin position="677"/>
        <end position="700"/>
    </location>
</feature>
<evidence type="ECO:0000256" key="1">
    <source>
        <dbReference type="ARBA" id="ARBA00004141"/>
    </source>
</evidence>
<evidence type="ECO:0008006" key="13">
    <source>
        <dbReference type="Google" id="ProtNLM"/>
    </source>
</evidence>
<dbReference type="InterPro" id="IPR046338">
    <property type="entry name" value="GAIN_dom_sf"/>
</dbReference>
<dbReference type="PANTHER" id="PTHR12011:SF347">
    <property type="entry name" value="FI21270P1-RELATED"/>
    <property type="match status" value="1"/>
</dbReference>
<dbReference type="Pfam" id="PF00002">
    <property type="entry name" value="7tm_2"/>
    <property type="match status" value="1"/>
</dbReference>
<dbReference type="PANTHER" id="PTHR12011">
    <property type="entry name" value="ADHESION G-PROTEIN COUPLED RECEPTOR"/>
    <property type="match status" value="1"/>
</dbReference>
<evidence type="ECO:0000256" key="3">
    <source>
        <dbReference type="ARBA" id="ARBA00022737"/>
    </source>
</evidence>
<dbReference type="Gene3D" id="2.60.120.260">
    <property type="entry name" value="Galactose-binding domain-like"/>
    <property type="match status" value="1"/>
</dbReference>
<evidence type="ECO:0000259" key="9">
    <source>
        <dbReference type="PROSITE" id="PS50221"/>
    </source>
</evidence>
<dbReference type="CDD" id="cd00055">
    <property type="entry name" value="EGF_Lam"/>
    <property type="match status" value="1"/>
</dbReference>
<feature type="domain" description="GAIN-B" evidence="9">
    <location>
        <begin position="391"/>
        <end position="558"/>
    </location>
</feature>
<dbReference type="Gene3D" id="2.60.220.50">
    <property type="match status" value="1"/>
</dbReference>
<dbReference type="Gene3D" id="1.20.1070.10">
    <property type="entry name" value="Rhodopsin 7-helix transmembrane proteins"/>
    <property type="match status" value="1"/>
</dbReference>
<dbReference type="SUPFAM" id="SSF49785">
    <property type="entry name" value="Galactose-binding domain-like"/>
    <property type="match status" value="1"/>
</dbReference>
<dbReference type="InterPro" id="IPR017981">
    <property type="entry name" value="GPCR_2-like_7TM"/>
</dbReference>
<keyword evidence="2 7" id="KW-0812">Transmembrane</keyword>
<keyword evidence="5 7" id="KW-0472">Membrane</keyword>
<comment type="subcellular location">
    <subcellularLocation>
        <location evidence="1">Membrane</location>
        <topology evidence="1">Multi-pass membrane protein</topology>
    </subcellularLocation>
</comment>
<dbReference type="GO" id="GO:0005886">
    <property type="term" value="C:plasma membrane"/>
    <property type="evidence" value="ECO:0007669"/>
    <property type="project" value="UniProtKB-SubCell"/>
</dbReference>
<dbReference type="CDD" id="cd15040">
    <property type="entry name" value="7tmB2_Adhesion"/>
    <property type="match status" value="1"/>
</dbReference>
<dbReference type="Pfam" id="PF01825">
    <property type="entry name" value="GPS"/>
    <property type="match status" value="1"/>
</dbReference>
<dbReference type="GO" id="GO:0004930">
    <property type="term" value="F:G protein-coupled receptor activity"/>
    <property type="evidence" value="ECO:0007669"/>
    <property type="project" value="InterPro"/>
</dbReference>
<evidence type="ECO:0000256" key="2">
    <source>
        <dbReference type="ARBA" id="ARBA00022692"/>
    </source>
</evidence>
<feature type="domain" description="G-protein coupled receptors family 2 profile 2" evidence="10">
    <location>
        <begin position="565"/>
        <end position="814"/>
    </location>
</feature>
<dbReference type="GO" id="GO:0007166">
    <property type="term" value="P:cell surface receptor signaling pathway"/>
    <property type="evidence" value="ECO:0007669"/>
    <property type="project" value="InterPro"/>
</dbReference>
<evidence type="ECO:0000256" key="7">
    <source>
        <dbReference type="SAM" id="Phobius"/>
    </source>
</evidence>
<dbReference type="Proteomes" id="UP000005408">
    <property type="component" value="Unassembled WGS sequence"/>
</dbReference>
<dbReference type="PRINTS" id="PR01694">
    <property type="entry name" value="BAIPRECURSOR"/>
</dbReference>
<dbReference type="InterPro" id="IPR008979">
    <property type="entry name" value="Galactose-bd-like_sf"/>
</dbReference>
<dbReference type="InterPro" id="IPR000832">
    <property type="entry name" value="GPCR_2_secretin-like"/>
</dbReference>
<feature type="signal peptide" evidence="8">
    <location>
        <begin position="1"/>
        <end position="27"/>
    </location>
</feature>
<evidence type="ECO:0000259" key="10">
    <source>
        <dbReference type="PROSITE" id="PS50261"/>
    </source>
</evidence>
<keyword evidence="8" id="KW-0732">Signal</keyword>
<keyword evidence="12" id="KW-1185">Reference proteome</keyword>
<feature type="transmembrane region" description="Helical" evidence="7">
    <location>
        <begin position="603"/>
        <end position="620"/>
    </location>
</feature>
<feature type="transmembrane region" description="Helical" evidence="7">
    <location>
        <begin position="790"/>
        <end position="813"/>
    </location>
</feature>
<protein>
    <recommendedName>
        <fullName evidence="13">G-protein coupled receptor 133</fullName>
    </recommendedName>
</protein>
<dbReference type="AlphaFoldDB" id="A0A8W8MPI3"/>
<keyword evidence="3" id="KW-0677">Repeat</keyword>
<dbReference type="Gene3D" id="1.25.40.610">
    <property type="match status" value="1"/>
</dbReference>
<dbReference type="InterPro" id="IPR002049">
    <property type="entry name" value="LE_dom"/>
</dbReference>
<dbReference type="OMA" id="VAMIRRC"/>